<name>A0AAN8X325_HALRR</name>
<feature type="region of interest" description="Disordered" evidence="1">
    <location>
        <begin position="887"/>
        <end position="915"/>
    </location>
</feature>
<feature type="compositionally biased region" description="Polar residues" evidence="1">
    <location>
        <begin position="181"/>
        <end position="190"/>
    </location>
</feature>
<feature type="compositionally biased region" description="Basic and acidic residues" evidence="1">
    <location>
        <begin position="83"/>
        <end position="99"/>
    </location>
</feature>
<feature type="compositionally biased region" description="Low complexity" evidence="1">
    <location>
        <begin position="221"/>
        <end position="255"/>
    </location>
</feature>
<feature type="region of interest" description="Disordered" evidence="1">
    <location>
        <begin position="3754"/>
        <end position="3787"/>
    </location>
</feature>
<evidence type="ECO:0000256" key="1">
    <source>
        <dbReference type="SAM" id="MobiDB-lite"/>
    </source>
</evidence>
<feature type="compositionally biased region" description="Polar residues" evidence="1">
    <location>
        <begin position="2954"/>
        <end position="2963"/>
    </location>
</feature>
<feature type="compositionally biased region" description="Polar residues" evidence="1">
    <location>
        <begin position="2066"/>
        <end position="2075"/>
    </location>
</feature>
<feature type="compositionally biased region" description="Basic and acidic residues" evidence="1">
    <location>
        <begin position="2937"/>
        <end position="2951"/>
    </location>
</feature>
<evidence type="ECO:0000313" key="2">
    <source>
        <dbReference type="EMBL" id="KAK7077056.1"/>
    </source>
</evidence>
<feature type="compositionally biased region" description="Polar residues" evidence="1">
    <location>
        <begin position="2389"/>
        <end position="2401"/>
    </location>
</feature>
<feature type="region of interest" description="Disordered" evidence="1">
    <location>
        <begin position="2292"/>
        <end position="2337"/>
    </location>
</feature>
<feature type="compositionally biased region" description="Polar residues" evidence="1">
    <location>
        <begin position="49"/>
        <end position="62"/>
    </location>
</feature>
<feature type="compositionally biased region" description="Polar residues" evidence="1">
    <location>
        <begin position="672"/>
        <end position="696"/>
    </location>
</feature>
<accession>A0AAN8X325</accession>
<feature type="compositionally biased region" description="Basic and acidic residues" evidence="1">
    <location>
        <begin position="2811"/>
        <end position="2822"/>
    </location>
</feature>
<feature type="compositionally biased region" description="Basic and acidic residues" evidence="1">
    <location>
        <begin position="2050"/>
        <end position="2065"/>
    </location>
</feature>
<feature type="compositionally biased region" description="Polar residues" evidence="1">
    <location>
        <begin position="1366"/>
        <end position="1377"/>
    </location>
</feature>
<feature type="region of interest" description="Disordered" evidence="1">
    <location>
        <begin position="1599"/>
        <end position="1629"/>
    </location>
</feature>
<feature type="region of interest" description="Disordered" evidence="1">
    <location>
        <begin position="2867"/>
        <end position="2889"/>
    </location>
</feature>
<feature type="compositionally biased region" description="Polar residues" evidence="1">
    <location>
        <begin position="1040"/>
        <end position="1050"/>
    </location>
</feature>
<feature type="region of interest" description="Disordered" evidence="1">
    <location>
        <begin position="3864"/>
        <end position="3892"/>
    </location>
</feature>
<feature type="region of interest" description="Disordered" evidence="1">
    <location>
        <begin position="2776"/>
        <end position="2830"/>
    </location>
</feature>
<feature type="compositionally biased region" description="Basic and acidic residues" evidence="1">
    <location>
        <begin position="1551"/>
        <end position="1566"/>
    </location>
</feature>
<feature type="compositionally biased region" description="Basic and acidic residues" evidence="1">
    <location>
        <begin position="516"/>
        <end position="532"/>
    </location>
</feature>
<feature type="compositionally biased region" description="Polar residues" evidence="1">
    <location>
        <begin position="2793"/>
        <end position="2810"/>
    </location>
</feature>
<feature type="region of interest" description="Disordered" evidence="1">
    <location>
        <begin position="1271"/>
        <end position="1341"/>
    </location>
</feature>
<feature type="compositionally biased region" description="Basic and acidic residues" evidence="1">
    <location>
        <begin position="1766"/>
        <end position="1778"/>
    </location>
</feature>
<feature type="compositionally biased region" description="Basic and acidic residues" evidence="1">
    <location>
        <begin position="1354"/>
        <end position="1365"/>
    </location>
</feature>
<feature type="region of interest" description="Disordered" evidence="1">
    <location>
        <begin position="1537"/>
        <end position="1568"/>
    </location>
</feature>
<feature type="region of interest" description="Disordered" evidence="1">
    <location>
        <begin position="1211"/>
        <end position="1257"/>
    </location>
</feature>
<feature type="region of interest" description="Disordered" evidence="1">
    <location>
        <begin position="397"/>
        <end position="552"/>
    </location>
</feature>
<feature type="compositionally biased region" description="Basic and acidic residues" evidence="1">
    <location>
        <begin position="1803"/>
        <end position="1814"/>
    </location>
</feature>
<feature type="region of interest" description="Disordered" evidence="1">
    <location>
        <begin position="3076"/>
        <end position="3115"/>
    </location>
</feature>
<feature type="compositionally biased region" description="Basic and acidic residues" evidence="1">
    <location>
        <begin position="3182"/>
        <end position="3192"/>
    </location>
</feature>
<reference evidence="2 3" key="1">
    <citation type="submission" date="2023-11" db="EMBL/GenBank/DDBJ databases">
        <title>Halocaridina rubra genome assembly.</title>
        <authorList>
            <person name="Smith C."/>
        </authorList>
    </citation>
    <scope>NUCLEOTIDE SEQUENCE [LARGE SCALE GENOMIC DNA]</scope>
    <source>
        <strain evidence="2">EP-1</strain>
        <tissue evidence="2">Whole</tissue>
    </source>
</reference>
<feature type="compositionally biased region" description="Low complexity" evidence="1">
    <location>
        <begin position="170"/>
        <end position="180"/>
    </location>
</feature>
<feature type="region of interest" description="Disordered" evidence="1">
    <location>
        <begin position="1354"/>
        <end position="1413"/>
    </location>
</feature>
<evidence type="ECO:0000313" key="3">
    <source>
        <dbReference type="Proteomes" id="UP001381693"/>
    </source>
</evidence>
<feature type="compositionally biased region" description="Polar residues" evidence="1">
    <location>
        <begin position="3706"/>
        <end position="3715"/>
    </location>
</feature>
<feature type="region of interest" description="Disordered" evidence="1">
    <location>
        <begin position="3606"/>
        <end position="3657"/>
    </location>
</feature>
<feature type="compositionally biased region" description="Basic and acidic residues" evidence="1">
    <location>
        <begin position="3644"/>
        <end position="3657"/>
    </location>
</feature>
<feature type="compositionally biased region" description="Polar residues" evidence="1">
    <location>
        <begin position="2303"/>
        <end position="2314"/>
    </location>
</feature>
<feature type="region of interest" description="Disordered" evidence="1">
    <location>
        <begin position="2034"/>
        <end position="2080"/>
    </location>
</feature>
<feature type="compositionally biased region" description="Low complexity" evidence="1">
    <location>
        <begin position="307"/>
        <end position="332"/>
    </location>
</feature>
<feature type="compositionally biased region" description="Polar residues" evidence="1">
    <location>
        <begin position="1329"/>
        <end position="1341"/>
    </location>
</feature>
<feature type="compositionally biased region" description="Basic and acidic residues" evidence="1">
    <location>
        <begin position="333"/>
        <end position="342"/>
    </location>
</feature>
<feature type="compositionally biased region" description="Basic and acidic residues" evidence="1">
    <location>
        <begin position="3695"/>
        <end position="3705"/>
    </location>
</feature>
<feature type="region of interest" description="Disordered" evidence="1">
    <location>
        <begin position="594"/>
        <end position="635"/>
    </location>
</feature>
<feature type="compositionally biased region" description="Low complexity" evidence="1">
    <location>
        <begin position="104"/>
        <end position="128"/>
    </location>
</feature>
<feature type="compositionally biased region" description="Basic and acidic residues" evidence="1">
    <location>
        <begin position="1222"/>
        <end position="1233"/>
    </location>
</feature>
<feature type="region of interest" description="Disordered" evidence="1">
    <location>
        <begin position="170"/>
        <end position="379"/>
    </location>
</feature>
<proteinExistence type="predicted"/>
<feature type="region of interest" description="Disordered" evidence="1">
    <location>
        <begin position="1698"/>
        <end position="1787"/>
    </location>
</feature>
<feature type="region of interest" description="Disordered" evidence="1">
    <location>
        <begin position="2936"/>
        <end position="2963"/>
    </location>
</feature>
<dbReference type="Proteomes" id="UP001381693">
    <property type="component" value="Unassembled WGS sequence"/>
</dbReference>
<feature type="compositionally biased region" description="Basic and acidic residues" evidence="1">
    <location>
        <begin position="594"/>
        <end position="603"/>
    </location>
</feature>
<feature type="compositionally biased region" description="Basic and acidic residues" evidence="1">
    <location>
        <begin position="3606"/>
        <end position="3617"/>
    </location>
</feature>
<keyword evidence="3" id="KW-1185">Reference proteome</keyword>
<feature type="compositionally biased region" description="Polar residues" evidence="1">
    <location>
        <begin position="1237"/>
        <end position="1253"/>
    </location>
</feature>
<feature type="region of interest" description="Disordered" evidence="1">
    <location>
        <begin position="819"/>
        <end position="872"/>
    </location>
</feature>
<gene>
    <name evidence="2" type="ORF">SK128_000641</name>
</gene>
<feature type="region of interest" description="Disordered" evidence="1">
    <location>
        <begin position="1803"/>
        <end position="1850"/>
    </location>
</feature>
<feature type="region of interest" description="Disordered" evidence="1">
    <location>
        <begin position="1037"/>
        <end position="1076"/>
    </location>
</feature>
<feature type="compositionally biased region" description="Basic and acidic residues" evidence="1">
    <location>
        <begin position="1279"/>
        <end position="1321"/>
    </location>
</feature>
<feature type="region of interest" description="Disordered" evidence="1">
    <location>
        <begin position="2134"/>
        <end position="2160"/>
    </location>
</feature>
<feature type="compositionally biased region" description="Polar residues" evidence="1">
    <location>
        <begin position="1815"/>
        <end position="1831"/>
    </location>
</feature>
<feature type="compositionally biased region" description="Polar residues" evidence="1">
    <location>
        <begin position="352"/>
        <end position="362"/>
    </location>
</feature>
<feature type="compositionally biased region" description="Polar residues" evidence="1">
    <location>
        <begin position="534"/>
        <end position="546"/>
    </location>
</feature>
<feature type="compositionally biased region" description="Basic and acidic residues" evidence="1">
    <location>
        <begin position="3882"/>
        <end position="3892"/>
    </location>
</feature>
<feature type="compositionally biased region" description="Basic and acidic residues" evidence="1">
    <location>
        <begin position="1052"/>
        <end position="1072"/>
    </location>
</feature>
<dbReference type="EMBL" id="JAXCGZ010009480">
    <property type="protein sequence ID" value="KAK7077056.1"/>
    <property type="molecule type" value="Genomic_DNA"/>
</dbReference>
<feature type="compositionally biased region" description="Polar residues" evidence="1">
    <location>
        <begin position="623"/>
        <end position="635"/>
    </location>
</feature>
<feature type="compositionally biased region" description="Polar residues" evidence="1">
    <location>
        <begin position="989"/>
        <end position="998"/>
    </location>
</feature>
<comment type="caution">
    <text evidence="2">The sequence shown here is derived from an EMBL/GenBank/DDBJ whole genome shotgun (WGS) entry which is preliminary data.</text>
</comment>
<sequence>MTDQCIHLQNEANLDNDFIREYFKSQQALYRQQIEARRQYRETAVGEAFTSSSSAGNETPTQAPEARSSATTFSSSSSSSSSHQDHVSTGKESHHRGADQTDPTSRNASRTSASNAAAAKSFAGQSAKTGHQRAVTDPTKKPTSPLTGDTVKDSPISHSETCTPLVLVKSPSKSVNQSSSFAVKSSNTDSIAPVSPKERSVTPLTLKVKKSAYQVSPTVTSVPEFSSPSSSPSSSFPSGRPSRSSARASRALSRFSLEDSEDEDSEGHREVVPTPQRRSRKRSGRSSHAQDDPDYHASSIVVNTIGSASVAPSPSSPTPTASSQPTSTASHTHSSDLKDRVPSLKIKLPESVPNTSVSSSINHSEKPKRTVSVSNVKVSSSSIVKLMDVNAPKLSDENRTEILHGDRAPEKSERLKVVSKQSTRTVSAGAKHKKSKNASKPSLVKTKNRGDSERDTENYIPAVLPYSANPPTRTAKESNERIYSSDNLKSRGPDCANLQPTVSLRRLGPVASSDKTASKDEALTQKDGEKESVCVTTDMDNPSVRSAESLDIDEGESQDLLVLDTSSRLVCDSTDLPTTKHENLIAKSLRNVDDLSGERKDSETASQSVLPPESHIENKSESSLKCTQTKSVDPSSWDNILQESIPSSTEDPLSCVSYSLPGVTVSRVKMQSTLTSSETQKRSTLNNPVSDESTLNAKPGERASRREVEIRKRMSIDGVSDVEGRRHFLDSVEYQNVEKASKVEEGEAKNISEIKDVLRDPLRVAEGLESITQSSSQAKHISSSHMPVKTRLWEKLLDTAKRKVCPSETLKDEYDIDSSTGIEKSDSFKDIQNSNCDEGGHPMCKTQNSKARSLDLESTKQPSLSVEEDSNEHSNIVSKLIMALEDQDTEGARRAQDTDSDPLGLPGDPIMDETNIPSTFSTERSLESRPVISTSSLDAKASALLFEFIDIHSDIGPKVTEGSDLIMGSSQEKHLVSFEQPFVDPPDSQLGSESNHPLQESDLPPLLEKLDGKFVENMEKPKEVRLQIEKGNEDLHRISTVETSAMSVNASEDIKSPESKKAEHKDSADKITDITNPEPLAAAAAVRDASADDFEVEPKSEKQVIPSVTCASDFPSKEALTSKTSILEKETVTLPMQISEECSVVMKKTQDGKVTEVETSKQAKQEPALKARGGATKKEVLKGNDKALVQEACQIAEVRAHNTTLKSLAKDEARCSEPLTNEEEKVQSKKSEENEVPISSSDIKLTEPSTITKESTKIVISKEVKDVLELQENIQETEEPPKHGVGEAKKQICEVGNEAKVEEVPGQGEDKEVHSSDRKVEEEEPPTPDLSSYNSASTVGSLAETSLVTSFEVEKKISSDDHSDETISNTSRRTVLSSGVKAKGTMEEDAVNQDMKINEIPRSSISREEVSNKAKVITDDVAASQKEKGDLSTKDHTVVKASPMLGKKPHLSRAKIFLKTSESGTFKGSNEIKHLIPIRKLEIQSDIYKPSAMAHKEDNIVISKGKADSIIAEDPVLIAREKSEISLSQESAKLIDDTPPKKLFSPISAPHHIEPAKSHIHEDLKGTKKKAMTPVCKSSLGGEIKKEGLAASSICGKESKTKTPTDLKIPVSSSAAEKVSFPSKDSPKDVAGLFRSEEKSLSVCVEGDSDVNATPLEETSGRFGISEALKAPLSLFVQSEKFDPSVLESNEHKDLALEYARKTEENSELSPSKSGSVSDLNPSISTSEKVPPKLETAKTKNSEVEDKMLRSECPAPPVSNLYGKATDSKVQSKESELGKKHKNPGTILPVILDKDGELPSKISEKVEPDVHKNITNEGTSSLINKDLPESSSTDDCEQESLEFKESGETGHMVKSGLSEVVSSISKYTLKGSAIVENRPSEKLVSSLEVETTISAKSDASLTPIKSSAKSELKFITEITSTNASSSIKTELPSTKSDLGFTTCLSPTKYDLTPINDTSSSKCDSEVNRELSSLKSDLGCTSDLSPKNSDLTPIESTSSRASVLGIKTESATKSDLGLTASLSFGKSESSLQAVGSSITDSTLTDEVSPLKSEKSSIELSSKKSDETTTPSKNSDLGVTADKSLGKSELGLETRTVSVKSDVGLRVEMSSKSDVSLTEGSNSGKLDEMFRKMPAKGEASLTPEAFSGKANSSLQAETSDKSDSVAIIEMASTKCKLSFTTKTSSEISDPNLNEEISSTKSDFSLPTKILSAKSEIIATEETAIDENKTSINSDTSPEADVKKSHVSFSSNIASGKSLASFSSATASSKSDLKVVSATAISSKSDSVVIAKLTSRKSESGLEPVTSKSDVSLNSEIASKESEPSSNLGTDLRKAGLSSSPRIASSNLEFSLCSESPLRKSESSQSLETASRKVESISSSETDLRKSDSDSETALRQSHSSFKSDTQEELIEADELGKLDSNATENQTLNKIAAVSKFDSECISNSAVFESSGNKNHKSKEKVETCREEINENISELCRDRTLKCVAEKGPLASGRSKRPDIEDLNVHTDSSCEVVHSLVERNISEGERKCKKTEEISKDTDNFPEKDIDLNIIGESNCEASMPREKNISKPVHQTLEKSSPLNLNIEESKVDLPISAVAKSEFKPLGHVKDSSGSDVLLDSKCKPSPSDISSEINVTPVSQFKSFKERIGEDKSEKVDLKSTFLHEENAEAISEAHIDQESKSLGSLACIDQDAKKEIKSLGLHSKNVKVIAAEMQKVPDHTEIKREISAFSKGRSLTGTIEYVSDRKHMTDNLHACEVETEGAISSVTTKKATALCREPFPDPNITSKQKESTNKSFESYNERPSSSSMKSQVHEKDGLHEASKSPIKTTPEFTRLESSVYSCDIKSKLGSSEPSKTDALLSRCEQKSNISKTATDPSDNTNVERNTRSQSIEIDTISDTASVTVKSITSNAKVVGTAGEELSGSVAKDIGSISVKTTDTKDENSNRLDRRVSTGGHSDSSTEVVPCSVTDTNVAMPECCKLGGDSVRVEKKESHGNSEQNQHCSLQYSAVLSCKTPDSLELREVGTSKEVTSATIKGLSKTKSCKGLNKSASNEGIGEETVRKVDLTLFGTVAKEELNSSSNSRKNEESSRLQMPGESFDEQASGATKNSASVSECIPSTSVASSEYCEYSKSAISVPSNLTSCTEESPYPPLPLSSPQNISSFVTSKNIIEKSASGLSHTDTQKAEDKRVPIPDFSFSRELSSSASKTESSSTYIKTTSSTVAGTDREIHSTNVNMNTLRHMGNSSAMREKSLYTFHSSSIPGHSAKPDISIKERITPSKAKAKVNFNSIADIVGLNTKEDSSENTSEGLALVRDLGHEGKTALVKDLGHEGKTKSNQSISGPVIATSFVDVPSYCISPLTPLSQIQLPSEKEKLLPPIQKDSCNKDKSGPICCENRSLESSIIQSAKGRSFPVQEENKEASISSIISTKELSMRHGMEALCPTKSTVNEPYKKTEVRKEIHTPPSKSETCPYSSGILSKMDLLQIPLPPPKPNPQCNTLVRSPISSQSKTTSTILSSNVPSSSITKDRALSLAIESPASIPIPPERKSQHSDFIGKKSFSPVIKFGNLSAFKEKTDSGHHASEKKSIGQYPLEKIDSECRSSAEMKGLKPLSPEKKHIKLPPTGKKESGFSSVEKQNIRGLPVEKKESEVHSEKRRDLLCLTTKAKDLSVYVGKNEPVEASTEENPVFSTPRIKHEKEVEVKTDASSAKSSCRSAYDSDDKMLSKGRTSGTMPFVSFKSKKFHMKTDLPVNISNTSECRDTSETDSLSTVENRYGKHPSQESSYPQKAGFIFRGPLFGPKDNVMSVTGESGMDVIRKSSDTKSSKATESGMDVIRKFPDTKSSKVTEHRDLHVVNVGEGKIASKCETPGGGASDSLSRVYNKDFSHSTAE</sequence>
<feature type="region of interest" description="Disordered" evidence="1">
    <location>
        <begin position="3175"/>
        <end position="3194"/>
    </location>
</feature>
<feature type="compositionally biased region" description="Polar residues" evidence="1">
    <location>
        <begin position="1708"/>
        <end position="1728"/>
    </location>
</feature>
<feature type="compositionally biased region" description="Basic and acidic residues" evidence="1">
    <location>
        <begin position="1730"/>
        <end position="1750"/>
    </location>
</feature>
<feature type="region of interest" description="Disordered" evidence="1">
    <location>
        <begin position="3679"/>
        <end position="3732"/>
    </location>
</feature>
<feature type="non-terminal residue" evidence="2">
    <location>
        <position position="3892"/>
    </location>
</feature>
<feature type="compositionally biased region" description="Polar residues" evidence="1">
    <location>
        <begin position="2034"/>
        <end position="2044"/>
    </location>
</feature>
<protein>
    <submittedName>
        <fullName evidence="2">Uncharacterized protein</fullName>
    </submittedName>
</protein>
<feature type="region of interest" description="Disordered" evidence="1">
    <location>
        <begin position="672"/>
        <end position="706"/>
    </location>
</feature>
<feature type="region of interest" description="Disordered" evidence="1">
    <location>
        <begin position="2349"/>
        <end position="2406"/>
    </location>
</feature>
<feature type="region of interest" description="Disordered" evidence="1">
    <location>
        <begin position="45"/>
        <end position="158"/>
    </location>
</feature>
<organism evidence="2 3">
    <name type="scientific">Halocaridina rubra</name>
    <name type="common">Hawaiian red shrimp</name>
    <dbReference type="NCBI Taxonomy" id="373956"/>
    <lineage>
        <taxon>Eukaryota</taxon>
        <taxon>Metazoa</taxon>
        <taxon>Ecdysozoa</taxon>
        <taxon>Arthropoda</taxon>
        <taxon>Crustacea</taxon>
        <taxon>Multicrustacea</taxon>
        <taxon>Malacostraca</taxon>
        <taxon>Eumalacostraca</taxon>
        <taxon>Eucarida</taxon>
        <taxon>Decapoda</taxon>
        <taxon>Pleocyemata</taxon>
        <taxon>Caridea</taxon>
        <taxon>Atyoidea</taxon>
        <taxon>Atyidae</taxon>
        <taxon>Halocaridina</taxon>
    </lineage>
</organism>
<feature type="compositionally biased region" description="Basic and acidic residues" evidence="1">
    <location>
        <begin position="397"/>
        <end position="416"/>
    </location>
</feature>
<feature type="compositionally biased region" description="Low complexity" evidence="1">
    <location>
        <begin position="68"/>
        <end position="82"/>
    </location>
</feature>
<feature type="region of interest" description="Disordered" evidence="1">
    <location>
        <begin position="982"/>
        <end position="1004"/>
    </location>
</feature>
<feature type="compositionally biased region" description="Basic and acidic residues" evidence="1">
    <location>
        <begin position="448"/>
        <end position="457"/>
    </location>
</feature>
<feature type="compositionally biased region" description="Polar residues" evidence="1">
    <location>
        <begin position="3104"/>
        <end position="3115"/>
    </location>
</feature>